<reference evidence="1" key="1">
    <citation type="submission" date="2022-12" db="EMBL/GenBank/DDBJ databases">
        <authorList>
            <person name="Wang J."/>
        </authorList>
    </citation>
    <scope>NUCLEOTIDE SEQUENCE</scope>
    <source>
        <strain evidence="1">HY-42-06</strain>
    </source>
</reference>
<accession>A0ABT4CTM8</accession>
<evidence type="ECO:0000313" key="1">
    <source>
        <dbReference type="EMBL" id="MCY6372417.1"/>
    </source>
</evidence>
<gene>
    <name evidence="1" type="ORF">OXH55_17455</name>
</gene>
<proteinExistence type="predicted"/>
<comment type="caution">
    <text evidence="1">The sequence shown here is derived from an EMBL/GenBank/DDBJ whole genome shotgun (WGS) entry which is preliminary data.</text>
</comment>
<dbReference type="RefSeq" id="WP_268051405.1">
    <property type="nucleotide sequence ID" value="NZ_JAPQES010000007.1"/>
</dbReference>
<dbReference type="EMBL" id="JAPQES010000007">
    <property type="protein sequence ID" value="MCY6372417.1"/>
    <property type="molecule type" value="Genomic_DNA"/>
</dbReference>
<dbReference type="Proteomes" id="UP001079657">
    <property type="component" value="Unassembled WGS sequence"/>
</dbReference>
<evidence type="ECO:0000313" key="2">
    <source>
        <dbReference type="Proteomes" id="UP001079657"/>
    </source>
</evidence>
<keyword evidence="2" id="KW-1185">Reference proteome</keyword>
<protein>
    <submittedName>
        <fullName evidence="1">Uncharacterized protein</fullName>
    </submittedName>
</protein>
<sequence>MKNRTYPTKLNIYKDIGNGVVPSTKLENNLLDSINAIKVNISIDKTDYPIEEINKSLNEVFELILGYFQQ</sequence>
<organism evidence="1 2">
    <name type="scientific">Clostridium ganghwense</name>
    <dbReference type="NCBI Taxonomy" id="312089"/>
    <lineage>
        <taxon>Bacteria</taxon>
        <taxon>Bacillati</taxon>
        <taxon>Bacillota</taxon>
        <taxon>Clostridia</taxon>
        <taxon>Eubacteriales</taxon>
        <taxon>Clostridiaceae</taxon>
        <taxon>Clostridium</taxon>
    </lineage>
</organism>
<name>A0ABT4CTM8_9CLOT</name>